<evidence type="ECO:0000313" key="3">
    <source>
        <dbReference type="Proteomes" id="UP000694044"/>
    </source>
</evidence>
<comment type="caution">
    <text evidence="2">The sequence shown here is derived from an EMBL/GenBank/DDBJ whole genome shotgun (WGS) entry which is preliminary data.</text>
</comment>
<feature type="region of interest" description="Disordered" evidence="1">
    <location>
        <begin position="293"/>
        <end position="512"/>
    </location>
</feature>
<keyword evidence="3" id="KW-1185">Reference proteome</keyword>
<gene>
    <name evidence="2" type="primary">TRAPPC2L_2</name>
    <name evidence="2" type="ORF">PHYPSEUDO_000638</name>
</gene>
<accession>A0A8T1VY81</accession>
<feature type="compositionally biased region" description="Acidic residues" evidence="1">
    <location>
        <begin position="910"/>
        <end position="920"/>
    </location>
</feature>
<organism evidence="2 3">
    <name type="scientific">Phytophthora pseudosyringae</name>
    <dbReference type="NCBI Taxonomy" id="221518"/>
    <lineage>
        <taxon>Eukaryota</taxon>
        <taxon>Sar</taxon>
        <taxon>Stramenopiles</taxon>
        <taxon>Oomycota</taxon>
        <taxon>Peronosporomycetes</taxon>
        <taxon>Peronosporales</taxon>
        <taxon>Peronosporaceae</taxon>
        <taxon>Phytophthora</taxon>
    </lineage>
</organism>
<feature type="compositionally biased region" description="Polar residues" evidence="1">
    <location>
        <begin position="828"/>
        <end position="838"/>
    </location>
</feature>
<feature type="compositionally biased region" description="Polar residues" evidence="1">
    <location>
        <begin position="417"/>
        <end position="427"/>
    </location>
</feature>
<feature type="region of interest" description="Disordered" evidence="1">
    <location>
        <begin position="1"/>
        <end position="20"/>
    </location>
</feature>
<feature type="compositionally biased region" description="Basic and acidic residues" evidence="1">
    <location>
        <begin position="739"/>
        <end position="755"/>
    </location>
</feature>
<dbReference type="Proteomes" id="UP000694044">
    <property type="component" value="Unassembled WGS sequence"/>
</dbReference>
<reference evidence="2" key="1">
    <citation type="submission" date="2021-02" db="EMBL/GenBank/DDBJ databases">
        <authorList>
            <person name="Palmer J.M."/>
        </authorList>
    </citation>
    <scope>NUCLEOTIDE SEQUENCE</scope>
    <source>
        <strain evidence="2">SCRP734</strain>
    </source>
</reference>
<sequence>MARRVMSRRGNSASQPQVTPYQQIELDDGWREWENTKQELVLVKRQVAEKDALILQLKTASRRLQETLRKKDKDLQAAFAILRSPQDAKTTKTRKQELVDRLVSECMQRLFTHECGSKFLRFQELEIEIEECRTEIERLRAKLETTSVPSPTAVVGKLKVSSIPLTGNDPGSITGALMKKTKLDPLNLPENESPDSRQTANVPAALSVTRIHSTQSTSGQVRVVPLTKYDHREGFVSKTRRRALEAEYYKQVRLAQLEVECELEENLHIRAAREARKLKSIGHQGRQTEIAIDTGRSQQAALDVAPGNNDPSKTPGAEGVEPSNAHDDSAHVDGDSGGLGQEELPSQQANDRNVQSADTTETEVAKSLQPSEFDASEEGSAKSVEQAETIEQGVSEKPVTSTTEEMTEEGGEHQETNGHVQSKQKTYANDEFDASDDDTNDNFKEADSVWNVDPNPRNNDQPDGVESSSAGLEQPIGATNNTESAVWNVDPNPSDSTETEFRGEGGADRVVWNTDPHAAGADVSMDDAPIVYSDNEDDVHNTAVEQEHPVRSDGNSVWNLDPSPTVPTDEKLADAMASYEGEVLSGKESMQEEESNVVDDSGESKIWNLDPTPASDPAQVATTIEDARDIEHPAEVIQPVWNLDPEPAAEAVSSPELPRTQNDANEEVPAGAIEEENADADSSIGEDPNPSNAIHASDPTVEKEQGESPWNLDPNSSPSPTLSKDDDDKEPVQSAGVPAHDEAGTENAEPDRDITDNEADTNNAWNLNPSVLATAPEHVDEGRGSPSGEEESETSVWNLDPHSGDASEPIDSATEVAATEFVQEDENVSTVQSATGENVNDGGGEGSRDKPAESSNEPETPAFDEGAGPDDDMAEAEHTTEDSNPSSPRESEDDATPEYTPPSTARDSDAAADDDDDTTW</sequence>
<feature type="compositionally biased region" description="Polar residues" evidence="1">
    <location>
        <begin position="9"/>
        <end position="20"/>
    </location>
</feature>
<feature type="compositionally biased region" description="Polar residues" evidence="1">
    <location>
        <begin position="713"/>
        <end position="722"/>
    </location>
</feature>
<evidence type="ECO:0000313" key="2">
    <source>
        <dbReference type="EMBL" id="KAG7386131.1"/>
    </source>
</evidence>
<dbReference type="AlphaFoldDB" id="A0A8T1VY81"/>
<protein>
    <submittedName>
        <fullName evidence="2">Trafficking protein particle complex subunit 2-like protein</fullName>
    </submittedName>
</protein>
<feature type="compositionally biased region" description="Polar residues" evidence="1">
    <location>
        <begin position="344"/>
        <end position="359"/>
    </location>
</feature>
<feature type="region of interest" description="Disordered" evidence="1">
    <location>
        <begin position="630"/>
        <end position="920"/>
    </location>
</feature>
<feature type="compositionally biased region" description="Polar residues" evidence="1">
    <location>
        <begin position="760"/>
        <end position="771"/>
    </location>
</feature>
<feature type="region of interest" description="Disordered" evidence="1">
    <location>
        <begin position="582"/>
        <end position="617"/>
    </location>
</feature>
<feature type="compositionally biased region" description="Acidic residues" evidence="1">
    <location>
        <begin position="430"/>
        <end position="440"/>
    </location>
</feature>
<dbReference type="OrthoDB" id="111084at2759"/>
<evidence type="ECO:0000256" key="1">
    <source>
        <dbReference type="SAM" id="MobiDB-lite"/>
    </source>
</evidence>
<feature type="compositionally biased region" description="Basic and acidic residues" evidence="1">
    <location>
        <begin position="324"/>
        <end position="334"/>
    </location>
</feature>
<feature type="compositionally biased region" description="Polar residues" evidence="1">
    <location>
        <begin position="456"/>
        <end position="496"/>
    </location>
</feature>
<name>A0A8T1VY81_9STRA</name>
<feature type="region of interest" description="Disordered" evidence="1">
    <location>
        <begin position="546"/>
        <end position="568"/>
    </location>
</feature>
<dbReference type="EMBL" id="JAGDFM010000107">
    <property type="protein sequence ID" value="KAG7386131.1"/>
    <property type="molecule type" value="Genomic_DNA"/>
</dbReference>
<feature type="compositionally biased region" description="Acidic residues" evidence="1">
    <location>
        <begin position="591"/>
        <end position="601"/>
    </location>
</feature>
<proteinExistence type="predicted"/>